<name>A0A6N4SWK6_CYTH3</name>
<evidence type="ECO:0000313" key="2">
    <source>
        <dbReference type="EMBL" id="ABG60719.1"/>
    </source>
</evidence>
<dbReference type="PANTHER" id="PTHR28106">
    <property type="entry name" value="MITOCHONDRIAL ATPASE COMPLEX SUBUNIT ATP10"/>
    <property type="match status" value="1"/>
</dbReference>
<dbReference type="AlphaFoldDB" id="A0A6N4SWK6"/>
<sequence>MKKLIVFLFISAAAITTSFAQMGKPFPHLDSKKLNGQLFSLPDSVKGKYTIIGIAFSKKAEESLKTWYQPAYQTFIQKKKTMFATEVYNVNTYFVAVVTGTNKVAGGDIVKTIQAQTQKELQPYILTYIGEFVSYKKSLNITENDEPYFFVLDEKGIISYITSGPYTAKKLEEIEEVVSTDE</sequence>
<organism evidence="2 3">
    <name type="scientific">Cytophaga hutchinsonii (strain ATCC 33406 / DSM 1761 / CIP 103989 / NBRC 15051 / NCIMB 9469 / D465)</name>
    <dbReference type="NCBI Taxonomy" id="269798"/>
    <lineage>
        <taxon>Bacteria</taxon>
        <taxon>Pseudomonadati</taxon>
        <taxon>Bacteroidota</taxon>
        <taxon>Cytophagia</taxon>
        <taxon>Cytophagales</taxon>
        <taxon>Cytophagaceae</taxon>
        <taxon>Cytophaga</taxon>
    </lineage>
</organism>
<protein>
    <recommendedName>
        <fullName evidence="4">ATP10 protein</fullName>
    </recommendedName>
</protein>
<dbReference type="OrthoDB" id="1118896at2"/>
<keyword evidence="3" id="KW-1185">Reference proteome</keyword>
<dbReference type="PANTHER" id="PTHR28106:SF1">
    <property type="entry name" value="MITOCHONDRIAL ATPASE COMPLEX SUBUNIT ATP10"/>
    <property type="match status" value="1"/>
</dbReference>
<dbReference type="Gene3D" id="3.40.30.10">
    <property type="entry name" value="Glutaredoxin"/>
    <property type="match status" value="1"/>
</dbReference>
<evidence type="ECO:0008006" key="4">
    <source>
        <dbReference type="Google" id="ProtNLM"/>
    </source>
</evidence>
<feature type="signal peptide" evidence="1">
    <location>
        <begin position="1"/>
        <end position="20"/>
    </location>
</feature>
<evidence type="ECO:0000313" key="3">
    <source>
        <dbReference type="Proteomes" id="UP000001822"/>
    </source>
</evidence>
<reference evidence="2 3" key="1">
    <citation type="journal article" date="2007" name="Appl. Environ. Microbiol.">
        <title>Genome sequence of the cellulolytic gliding bacterium Cytophaga hutchinsonii.</title>
        <authorList>
            <person name="Xie G."/>
            <person name="Bruce D.C."/>
            <person name="Challacombe J.F."/>
            <person name="Chertkov O."/>
            <person name="Detter J.C."/>
            <person name="Gilna P."/>
            <person name="Han C.S."/>
            <person name="Lucas S."/>
            <person name="Misra M."/>
            <person name="Myers G.L."/>
            <person name="Richardson P."/>
            <person name="Tapia R."/>
            <person name="Thayer N."/>
            <person name="Thompson L.S."/>
            <person name="Brettin T.S."/>
            <person name="Henrissat B."/>
            <person name="Wilson D.B."/>
            <person name="McBride M.J."/>
        </authorList>
    </citation>
    <scope>NUCLEOTIDE SEQUENCE [LARGE SCALE GENOMIC DNA]</scope>
    <source>
        <strain evidence="3">ATCC 33406 / DSM 1761 / CIP 103989 / NBRC 15051 / NCIMB 9469 / D465</strain>
    </source>
</reference>
<dbReference type="InterPro" id="IPR007849">
    <property type="entry name" value="ATP10"/>
</dbReference>
<dbReference type="KEGG" id="chu:CHU_3486"/>
<dbReference type="EMBL" id="CP000383">
    <property type="protein sequence ID" value="ABG60719.1"/>
    <property type="molecule type" value="Genomic_DNA"/>
</dbReference>
<keyword evidence="1" id="KW-0732">Signal</keyword>
<proteinExistence type="predicted"/>
<gene>
    <name evidence="2" type="ordered locus">CHU_3486</name>
</gene>
<evidence type="ECO:0000256" key="1">
    <source>
        <dbReference type="SAM" id="SignalP"/>
    </source>
</evidence>
<dbReference type="Pfam" id="PF05176">
    <property type="entry name" value="ATP-synt_10"/>
    <property type="match status" value="1"/>
</dbReference>
<accession>A0A6N4SWK6</accession>
<feature type="chain" id="PRO_5026750482" description="ATP10 protein" evidence="1">
    <location>
        <begin position="21"/>
        <end position="182"/>
    </location>
</feature>
<dbReference type="RefSeq" id="WP_011586826.1">
    <property type="nucleotide sequence ID" value="NC_008255.1"/>
</dbReference>
<dbReference type="Proteomes" id="UP000001822">
    <property type="component" value="Chromosome"/>
</dbReference>